<gene>
    <name evidence="2" type="ORF">VNI00_009789</name>
</gene>
<organism evidence="2 3">
    <name type="scientific">Paramarasmius palmivorus</name>
    <dbReference type="NCBI Taxonomy" id="297713"/>
    <lineage>
        <taxon>Eukaryota</taxon>
        <taxon>Fungi</taxon>
        <taxon>Dikarya</taxon>
        <taxon>Basidiomycota</taxon>
        <taxon>Agaricomycotina</taxon>
        <taxon>Agaricomycetes</taxon>
        <taxon>Agaricomycetidae</taxon>
        <taxon>Agaricales</taxon>
        <taxon>Marasmiineae</taxon>
        <taxon>Marasmiaceae</taxon>
        <taxon>Paramarasmius</taxon>
    </lineage>
</organism>
<dbReference type="AlphaFoldDB" id="A0AAW0CKA3"/>
<dbReference type="PANTHER" id="PTHR33099:SF14">
    <property type="entry name" value="PROLYL 4-HYDROXYLASE ALPHA SUBUNIT FE(2+) 2OG DIOXYGENASE DOMAIN-CONTAINING PROTEIN"/>
    <property type="match status" value="1"/>
</dbReference>
<accession>A0AAW0CKA3</accession>
<dbReference type="EMBL" id="JAYKXP010000037">
    <property type="protein sequence ID" value="KAK7040321.1"/>
    <property type="molecule type" value="Genomic_DNA"/>
</dbReference>
<dbReference type="Proteomes" id="UP001383192">
    <property type="component" value="Unassembled WGS sequence"/>
</dbReference>
<name>A0AAW0CKA3_9AGAR</name>
<evidence type="ECO:0000259" key="1">
    <source>
        <dbReference type="Pfam" id="PF13640"/>
    </source>
</evidence>
<dbReference type="Gene3D" id="2.60.120.620">
    <property type="entry name" value="q2cbj1_9rhob like domain"/>
    <property type="match status" value="1"/>
</dbReference>
<keyword evidence="3" id="KW-1185">Reference proteome</keyword>
<comment type="caution">
    <text evidence="2">The sequence shown here is derived from an EMBL/GenBank/DDBJ whole genome shotgun (WGS) entry which is preliminary data.</text>
</comment>
<feature type="domain" description="Prolyl 4-hydroxylase alpha subunit Fe(2+) 2OG dioxygenase" evidence="1">
    <location>
        <begin position="138"/>
        <end position="232"/>
    </location>
</feature>
<evidence type="ECO:0000313" key="3">
    <source>
        <dbReference type="Proteomes" id="UP001383192"/>
    </source>
</evidence>
<dbReference type="InterPro" id="IPR044862">
    <property type="entry name" value="Pro_4_hyd_alph_FE2OG_OXY"/>
</dbReference>
<evidence type="ECO:0000313" key="2">
    <source>
        <dbReference type="EMBL" id="KAK7040321.1"/>
    </source>
</evidence>
<reference evidence="2 3" key="1">
    <citation type="submission" date="2024-01" db="EMBL/GenBank/DDBJ databases">
        <title>A draft genome for a cacao thread blight-causing isolate of Paramarasmius palmivorus.</title>
        <authorList>
            <person name="Baruah I.K."/>
            <person name="Bukari Y."/>
            <person name="Amoako-Attah I."/>
            <person name="Meinhardt L.W."/>
            <person name="Bailey B.A."/>
            <person name="Cohen S.P."/>
        </authorList>
    </citation>
    <scope>NUCLEOTIDE SEQUENCE [LARGE SCALE GENOMIC DNA]</scope>
    <source>
        <strain evidence="2 3">GH-12</strain>
    </source>
</reference>
<protein>
    <recommendedName>
        <fullName evidence="1">Prolyl 4-hydroxylase alpha subunit Fe(2+) 2OG dioxygenase domain-containing protein</fullName>
    </recommendedName>
</protein>
<sequence>MPRSEGNVSGRESHPAIKRIRSAVQEFSFTSGTVKVPVEFCDLYFKPDPVKSNAESLNLANATPEQLDKLISVCDAAPFGRGAETVMDESYRKALKLELSQFATPFDLAATGILHKIQQDLVDTDATLRRLIRAEPYKLNIYDKGAFFKQHKDTPRAENMFGSLVLVFPTAHEGGSLILTEKDQEWSFDAPKLLFGSTPTSPEVAYVAFYSDITHEVKPVTSGARVTLTYNLYFDKVGNSVKNVSDISVAKYSAVKEALRELLADSTVFQEPYENTCLCFGLAHQYPVNRGESSLAYNLSELPKYLKGSDALLYRVCNDLGLDTSLRVIYEDKGYYAESEAFLGRDFIGDIDGEVEGGLVELCEGMEPLYREDGEGTPLLWVTKRTGLTGIESHYIAYGNEASLATAYGEACIIARPA</sequence>
<dbReference type="PANTHER" id="PTHR33099">
    <property type="entry name" value="FE2OG DIOXYGENASE DOMAIN-CONTAINING PROTEIN"/>
    <property type="match status" value="1"/>
</dbReference>
<proteinExistence type="predicted"/>
<dbReference type="Pfam" id="PF13640">
    <property type="entry name" value="2OG-FeII_Oxy_3"/>
    <property type="match status" value="1"/>
</dbReference>